<accession>A0ACC3AH55</accession>
<reference evidence="1" key="1">
    <citation type="submission" date="2022-10" db="EMBL/GenBank/DDBJ databases">
        <title>Culturing micro-colonial fungi from biological soil crusts in the Mojave desert and describing Neophaeococcomyces mojavensis, and introducing the new genera and species Taxawa tesnikishii.</title>
        <authorList>
            <person name="Kurbessoian T."/>
            <person name="Stajich J.E."/>
        </authorList>
    </citation>
    <scope>NUCLEOTIDE SEQUENCE</scope>
    <source>
        <strain evidence="1">JES_112</strain>
    </source>
</reference>
<name>A0ACC3AH55_9EURO</name>
<sequence>MLGGRQDPYTNLNFCNVSISYTHPGWNDVVTIVTYLPFKDHWNGKFMATGGGGYVTGGESIAQFSMIPGLVSGYAVSTTDGGHQLTIAEGNTYSSHWALSSIGNVNWPLLVDFAHVALHDMATVGKAAARSFYGSPARYSYFFGGSTGGRQGHMLAQRYPKDFDGIIALFPAMNWARFLFANIYPTFVMDSLKAYPKPCEIQSIQKAALAACDELDGLVDGMISKPGLCHFDPHTLVGETFECNDAKAVYSFGAAEVAAAAWNGPRSAKGDFQWYGFAMDANISQPIIDAAVTECDDNGKCAPVPFAISDVWVRYWLAKDPSFDMRSISHEEWDELIHASISEYESVIGTSDPDLSQFKKASGKMLNWHGMADQAIPFNGSVDYYEKVMKLDAKVHDFYRLFLATGASHCMDCGIVPPVPDLIRTMERWVEHGKAPKILRGVGPNNDGIKVERDICMYPRVQHYVGGDPTKPDAFVCV</sequence>
<dbReference type="EMBL" id="JAPDRQ010000015">
    <property type="protein sequence ID" value="KAJ9662466.1"/>
    <property type="molecule type" value="Genomic_DNA"/>
</dbReference>
<organism evidence="1 2">
    <name type="scientific">Neophaeococcomyces mojaviensis</name>
    <dbReference type="NCBI Taxonomy" id="3383035"/>
    <lineage>
        <taxon>Eukaryota</taxon>
        <taxon>Fungi</taxon>
        <taxon>Dikarya</taxon>
        <taxon>Ascomycota</taxon>
        <taxon>Pezizomycotina</taxon>
        <taxon>Eurotiomycetes</taxon>
        <taxon>Chaetothyriomycetidae</taxon>
        <taxon>Chaetothyriales</taxon>
        <taxon>Chaetothyriales incertae sedis</taxon>
        <taxon>Neophaeococcomyces</taxon>
    </lineage>
</organism>
<proteinExistence type="predicted"/>
<evidence type="ECO:0000313" key="1">
    <source>
        <dbReference type="EMBL" id="KAJ9662466.1"/>
    </source>
</evidence>
<keyword evidence="2" id="KW-1185">Reference proteome</keyword>
<comment type="caution">
    <text evidence="1">The sequence shown here is derived from an EMBL/GenBank/DDBJ whole genome shotgun (WGS) entry which is preliminary data.</text>
</comment>
<protein>
    <submittedName>
        <fullName evidence="1">Uncharacterized protein</fullName>
    </submittedName>
</protein>
<gene>
    <name evidence="1" type="ORF">H2198_001355</name>
</gene>
<evidence type="ECO:0000313" key="2">
    <source>
        <dbReference type="Proteomes" id="UP001172386"/>
    </source>
</evidence>
<dbReference type="Proteomes" id="UP001172386">
    <property type="component" value="Unassembled WGS sequence"/>
</dbReference>